<dbReference type="InterPro" id="IPR039421">
    <property type="entry name" value="Type_1_exporter"/>
</dbReference>
<dbReference type="PANTHER" id="PTHR24221">
    <property type="entry name" value="ATP-BINDING CASSETTE SUB-FAMILY B"/>
    <property type="match status" value="1"/>
</dbReference>
<keyword evidence="3 5" id="KW-1133">Transmembrane helix</keyword>
<evidence type="ECO:0000256" key="3">
    <source>
        <dbReference type="ARBA" id="ARBA00022989"/>
    </source>
</evidence>
<dbReference type="Proteomes" id="UP001221757">
    <property type="component" value="Unassembled WGS sequence"/>
</dbReference>
<dbReference type="Gene3D" id="1.20.1560.10">
    <property type="entry name" value="ABC transporter type 1, transmembrane domain"/>
    <property type="match status" value="1"/>
</dbReference>
<evidence type="ECO:0000256" key="5">
    <source>
        <dbReference type="SAM" id="Phobius"/>
    </source>
</evidence>
<sequence length="407" mass="44669">MLGVAALDGLLMGLKYFIVRAAAMAWVTRLRKAAFARVMRQDKKTGTTRASCSRASRGSSSFSVGLVWALLKGWQLAFVGFVIVPVFAAAMAAQTGFVARCEMRNKRAREEVAMRYYETISNIRGIRSMRFEGVFQSQFDKATDRALAVARKGAIVEECTYGVACGLIYLAEVLLFHFGAVLVARGTYTYLQMVQVMNLVVFTVTIGSQLMAFTQHIAESLQVTRDFSEFLRLPTRTDESNGFLRPRLDHLSQPRVGECVAIVGASGSGKSTLAVLLQRLYEPTFGAISIGLDNLRSTDVAHLRQQVSIVSQQPTLFDVTISENISYRSDSLSHADVRRAAEATANTKLSLAKRRFNSYTLFAALVSVHSDDKIVFASDGMTPALSGTATSVTLDKSFDLQPLEIHP</sequence>
<gene>
    <name evidence="7" type="ORF">B0H17DRAFT_1185053</name>
</gene>
<evidence type="ECO:0000256" key="4">
    <source>
        <dbReference type="ARBA" id="ARBA00023136"/>
    </source>
</evidence>
<protein>
    <submittedName>
        <fullName evidence="7">ABC transporter type 1, transmembrane domain-containing protein</fullName>
    </submittedName>
</protein>
<evidence type="ECO:0000313" key="7">
    <source>
        <dbReference type="EMBL" id="KAJ7662462.1"/>
    </source>
</evidence>
<dbReference type="GO" id="GO:0005524">
    <property type="term" value="F:ATP binding"/>
    <property type="evidence" value="ECO:0007669"/>
    <property type="project" value="InterPro"/>
</dbReference>
<dbReference type="GO" id="GO:0016020">
    <property type="term" value="C:membrane"/>
    <property type="evidence" value="ECO:0007669"/>
    <property type="project" value="UniProtKB-SubCell"/>
</dbReference>
<feature type="domain" description="ABC transmembrane type-1" evidence="6">
    <location>
        <begin position="1"/>
        <end position="202"/>
    </location>
</feature>
<accession>A0AAD7CX11</accession>
<keyword evidence="4 5" id="KW-0472">Membrane</keyword>
<dbReference type="InterPro" id="IPR027417">
    <property type="entry name" value="P-loop_NTPase"/>
</dbReference>
<evidence type="ECO:0000313" key="8">
    <source>
        <dbReference type="Proteomes" id="UP001221757"/>
    </source>
</evidence>
<dbReference type="Pfam" id="PF00005">
    <property type="entry name" value="ABC_tran"/>
    <property type="match status" value="1"/>
</dbReference>
<dbReference type="Gene3D" id="3.40.50.300">
    <property type="entry name" value="P-loop containing nucleotide triphosphate hydrolases"/>
    <property type="match status" value="1"/>
</dbReference>
<dbReference type="InterPro" id="IPR011527">
    <property type="entry name" value="ABC1_TM_dom"/>
</dbReference>
<dbReference type="PROSITE" id="PS50929">
    <property type="entry name" value="ABC_TM1F"/>
    <property type="match status" value="1"/>
</dbReference>
<name>A0AAD7CX11_MYCRO</name>
<feature type="transmembrane region" description="Helical" evidence="5">
    <location>
        <begin position="77"/>
        <end position="99"/>
    </location>
</feature>
<dbReference type="InterPro" id="IPR003439">
    <property type="entry name" value="ABC_transporter-like_ATP-bd"/>
</dbReference>
<dbReference type="EMBL" id="JARKIE010000240">
    <property type="protein sequence ID" value="KAJ7662462.1"/>
    <property type="molecule type" value="Genomic_DNA"/>
</dbReference>
<proteinExistence type="predicted"/>
<dbReference type="SUPFAM" id="SSF52540">
    <property type="entry name" value="P-loop containing nucleoside triphosphate hydrolases"/>
    <property type="match status" value="1"/>
</dbReference>
<dbReference type="Pfam" id="PF00664">
    <property type="entry name" value="ABC_membrane"/>
    <property type="match status" value="1"/>
</dbReference>
<comment type="subcellular location">
    <subcellularLocation>
        <location evidence="1">Membrane</location>
        <topology evidence="1">Multi-pass membrane protein</topology>
    </subcellularLocation>
</comment>
<evidence type="ECO:0000256" key="2">
    <source>
        <dbReference type="ARBA" id="ARBA00022692"/>
    </source>
</evidence>
<evidence type="ECO:0000256" key="1">
    <source>
        <dbReference type="ARBA" id="ARBA00004141"/>
    </source>
</evidence>
<comment type="caution">
    <text evidence="7">The sequence shown here is derived from an EMBL/GenBank/DDBJ whole genome shotgun (WGS) entry which is preliminary data.</text>
</comment>
<dbReference type="GO" id="GO:0140359">
    <property type="term" value="F:ABC-type transporter activity"/>
    <property type="evidence" value="ECO:0007669"/>
    <property type="project" value="InterPro"/>
</dbReference>
<keyword evidence="2 5" id="KW-0812">Transmembrane</keyword>
<feature type="transmembrane region" description="Helical" evidence="5">
    <location>
        <begin position="161"/>
        <end position="184"/>
    </location>
</feature>
<organism evidence="7 8">
    <name type="scientific">Mycena rosella</name>
    <name type="common">Pink bonnet</name>
    <name type="synonym">Agaricus rosellus</name>
    <dbReference type="NCBI Taxonomy" id="1033263"/>
    <lineage>
        <taxon>Eukaryota</taxon>
        <taxon>Fungi</taxon>
        <taxon>Dikarya</taxon>
        <taxon>Basidiomycota</taxon>
        <taxon>Agaricomycotina</taxon>
        <taxon>Agaricomycetes</taxon>
        <taxon>Agaricomycetidae</taxon>
        <taxon>Agaricales</taxon>
        <taxon>Marasmiineae</taxon>
        <taxon>Mycenaceae</taxon>
        <taxon>Mycena</taxon>
    </lineage>
</organism>
<dbReference type="InterPro" id="IPR036640">
    <property type="entry name" value="ABC1_TM_sf"/>
</dbReference>
<dbReference type="GO" id="GO:0016887">
    <property type="term" value="F:ATP hydrolysis activity"/>
    <property type="evidence" value="ECO:0007669"/>
    <property type="project" value="InterPro"/>
</dbReference>
<reference evidence="7" key="1">
    <citation type="submission" date="2023-03" db="EMBL/GenBank/DDBJ databases">
        <title>Massive genome expansion in bonnet fungi (Mycena s.s.) driven by repeated elements and novel gene families across ecological guilds.</title>
        <authorList>
            <consortium name="Lawrence Berkeley National Laboratory"/>
            <person name="Harder C.B."/>
            <person name="Miyauchi S."/>
            <person name="Viragh M."/>
            <person name="Kuo A."/>
            <person name="Thoen E."/>
            <person name="Andreopoulos B."/>
            <person name="Lu D."/>
            <person name="Skrede I."/>
            <person name="Drula E."/>
            <person name="Henrissat B."/>
            <person name="Morin E."/>
            <person name="Kohler A."/>
            <person name="Barry K."/>
            <person name="LaButti K."/>
            <person name="Morin E."/>
            <person name="Salamov A."/>
            <person name="Lipzen A."/>
            <person name="Mereny Z."/>
            <person name="Hegedus B."/>
            <person name="Baldrian P."/>
            <person name="Stursova M."/>
            <person name="Weitz H."/>
            <person name="Taylor A."/>
            <person name="Grigoriev I.V."/>
            <person name="Nagy L.G."/>
            <person name="Martin F."/>
            <person name="Kauserud H."/>
        </authorList>
    </citation>
    <scope>NUCLEOTIDE SEQUENCE</scope>
    <source>
        <strain evidence="7">CBHHK067</strain>
    </source>
</reference>
<dbReference type="AlphaFoldDB" id="A0AAD7CX11"/>
<dbReference type="PANTHER" id="PTHR24221:SF581">
    <property type="entry name" value="P-LOOP CONTAINING NUCLEOSIDE TRIPHOSPHATE HYDROLASE PROTEIN"/>
    <property type="match status" value="1"/>
</dbReference>
<dbReference type="SUPFAM" id="SSF90123">
    <property type="entry name" value="ABC transporter transmembrane region"/>
    <property type="match status" value="1"/>
</dbReference>
<evidence type="ECO:0000259" key="6">
    <source>
        <dbReference type="PROSITE" id="PS50929"/>
    </source>
</evidence>
<keyword evidence="8" id="KW-1185">Reference proteome</keyword>